<evidence type="ECO:0000256" key="1">
    <source>
        <dbReference type="SAM" id="SignalP"/>
    </source>
</evidence>
<feature type="domain" description="Pilus formation protein N-terminal" evidence="2">
    <location>
        <begin position="28"/>
        <end position="97"/>
    </location>
</feature>
<name>A0A1M5KII7_9BRAD</name>
<feature type="signal peptide" evidence="1">
    <location>
        <begin position="1"/>
        <end position="26"/>
    </location>
</feature>
<keyword evidence="1" id="KW-0732">Signal</keyword>
<protein>
    <submittedName>
        <fullName evidence="3">Pilus formation protein N terminal region</fullName>
    </submittedName>
</protein>
<dbReference type="Proteomes" id="UP000190675">
    <property type="component" value="Chromosome I"/>
</dbReference>
<evidence type="ECO:0000259" key="2">
    <source>
        <dbReference type="Pfam" id="PF13629"/>
    </source>
</evidence>
<evidence type="ECO:0000313" key="3">
    <source>
        <dbReference type="EMBL" id="SHG52587.1"/>
    </source>
</evidence>
<dbReference type="EMBL" id="LT670818">
    <property type="protein sequence ID" value="SHG52587.1"/>
    <property type="molecule type" value="Genomic_DNA"/>
</dbReference>
<sequence>MTAKFGARVVALALVLLLAANSATWAADRTITLSLGAGSALVLERAFKTVLIGDPNVVNVQARGDRSVMLEPLNPGATDLVFIDDANIAIANIRILVQSAGAIPIGYRAGSGDE</sequence>
<organism evidence="3 4">
    <name type="scientific">Bradyrhizobium erythrophlei</name>
    <dbReference type="NCBI Taxonomy" id="1437360"/>
    <lineage>
        <taxon>Bacteria</taxon>
        <taxon>Pseudomonadati</taxon>
        <taxon>Pseudomonadota</taxon>
        <taxon>Alphaproteobacteria</taxon>
        <taxon>Hyphomicrobiales</taxon>
        <taxon>Nitrobacteraceae</taxon>
        <taxon>Bradyrhizobium</taxon>
    </lineage>
</organism>
<dbReference type="RefSeq" id="WP_172899872.1">
    <property type="nucleotide sequence ID" value="NZ_LT670818.1"/>
</dbReference>
<gene>
    <name evidence="3" type="ORF">SAMN05444169_2884</name>
</gene>
<feature type="chain" id="PRO_5013110252" evidence="1">
    <location>
        <begin position="27"/>
        <end position="114"/>
    </location>
</feature>
<dbReference type="Pfam" id="PF13629">
    <property type="entry name" value="T2SS-T3SS_pil_N"/>
    <property type="match status" value="1"/>
</dbReference>
<accession>A0A1M5KII7</accession>
<evidence type="ECO:0000313" key="4">
    <source>
        <dbReference type="Proteomes" id="UP000190675"/>
    </source>
</evidence>
<reference evidence="3 4" key="1">
    <citation type="submission" date="2016-11" db="EMBL/GenBank/DDBJ databases">
        <authorList>
            <person name="Jaros S."/>
            <person name="Januszkiewicz K."/>
            <person name="Wedrychowicz H."/>
        </authorList>
    </citation>
    <scope>NUCLEOTIDE SEQUENCE [LARGE SCALE GENOMIC DNA]</scope>
    <source>
        <strain evidence="3 4">GAS242</strain>
    </source>
</reference>
<dbReference type="AlphaFoldDB" id="A0A1M5KII7"/>
<proteinExistence type="predicted"/>
<dbReference type="InterPro" id="IPR032789">
    <property type="entry name" value="T2SS-T3SS_pil_N"/>
</dbReference>